<evidence type="ECO:0000313" key="1">
    <source>
        <dbReference type="Proteomes" id="UP000095283"/>
    </source>
</evidence>
<protein>
    <submittedName>
        <fullName evidence="2">Uncharacterized protein</fullName>
    </submittedName>
</protein>
<evidence type="ECO:0000313" key="2">
    <source>
        <dbReference type="WBParaSite" id="Hba_03448"/>
    </source>
</evidence>
<dbReference type="WBParaSite" id="Hba_03448">
    <property type="protein sequence ID" value="Hba_03448"/>
    <property type="gene ID" value="Hba_03448"/>
</dbReference>
<keyword evidence="1" id="KW-1185">Reference proteome</keyword>
<accession>A0A1I7WEV5</accession>
<organism evidence="1 2">
    <name type="scientific">Heterorhabditis bacteriophora</name>
    <name type="common">Entomopathogenic nematode worm</name>
    <dbReference type="NCBI Taxonomy" id="37862"/>
    <lineage>
        <taxon>Eukaryota</taxon>
        <taxon>Metazoa</taxon>
        <taxon>Ecdysozoa</taxon>
        <taxon>Nematoda</taxon>
        <taxon>Chromadorea</taxon>
        <taxon>Rhabditida</taxon>
        <taxon>Rhabditina</taxon>
        <taxon>Rhabditomorpha</taxon>
        <taxon>Strongyloidea</taxon>
        <taxon>Heterorhabditidae</taxon>
        <taxon>Heterorhabditis</taxon>
    </lineage>
</organism>
<dbReference type="Proteomes" id="UP000095283">
    <property type="component" value="Unplaced"/>
</dbReference>
<name>A0A1I7WEV5_HETBA</name>
<proteinExistence type="predicted"/>
<sequence>MYGEGSHAEGLLQVISMHILCTVLIEFFDITASL</sequence>
<dbReference type="AlphaFoldDB" id="A0A1I7WEV5"/>
<reference evidence="2" key="1">
    <citation type="submission" date="2016-11" db="UniProtKB">
        <authorList>
            <consortium name="WormBaseParasite"/>
        </authorList>
    </citation>
    <scope>IDENTIFICATION</scope>
</reference>